<evidence type="ECO:0000256" key="10">
    <source>
        <dbReference type="SAM" id="MobiDB-lite"/>
    </source>
</evidence>
<dbReference type="Gene3D" id="3.30.1120.120">
    <property type="match status" value="1"/>
</dbReference>
<feature type="compositionally biased region" description="Polar residues" evidence="10">
    <location>
        <begin position="302"/>
        <end position="326"/>
    </location>
</feature>
<organism evidence="12 13">
    <name type="scientific">Strongyloides venezuelensis</name>
    <name type="common">Threadworm</name>
    <dbReference type="NCBI Taxonomy" id="75913"/>
    <lineage>
        <taxon>Eukaryota</taxon>
        <taxon>Metazoa</taxon>
        <taxon>Ecdysozoa</taxon>
        <taxon>Nematoda</taxon>
        <taxon>Chromadorea</taxon>
        <taxon>Rhabditida</taxon>
        <taxon>Tylenchina</taxon>
        <taxon>Panagrolaimomorpha</taxon>
        <taxon>Strongyloidoidea</taxon>
        <taxon>Strongyloididae</taxon>
        <taxon>Strongyloides</taxon>
    </lineage>
</organism>
<evidence type="ECO:0000256" key="9">
    <source>
        <dbReference type="PROSITE-ProRule" id="PRU10141"/>
    </source>
</evidence>
<name>A0A0K0F6X7_STRVS</name>
<evidence type="ECO:0000256" key="5">
    <source>
        <dbReference type="ARBA" id="ARBA00022741"/>
    </source>
</evidence>
<evidence type="ECO:0000313" key="12">
    <source>
        <dbReference type="Proteomes" id="UP000035680"/>
    </source>
</evidence>
<keyword evidence="6" id="KW-0418">Kinase</keyword>
<dbReference type="InterPro" id="IPR017441">
    <property type="entry name" value="Protein_kinase_ATP_BS"/>
</dbReference>
<protein>
    <submittedName>
        <fullName evidence="13">Serine/threonine-protein kinase PLK4 (inferred by orthology to a human protein)</fullName>
    </submittedName>
</protein>
<dbReference type="CDD" id="cd14014">
    <property type="entry name" value="STKc_PknB_like"/>
    <property type="match status" value="1"/>
</dbReference>
<feature type="binding site" evidence="9">
    <location>
        <position position="40"/>
    </location>
    <ligand>
        <name>ATP</name>
        <dbReference type="ChEBI" id="CHEBI:30616"/>
    </ligand>
</feature>
<keyword evidence="7 9" id="KW-0067">ATP-binding</keyword>
<dbReference type="PROSITE" id="PS50011">
    <property type="entry name" value="PROTEIN_KINASE_DOM"/>
    <property type="match status" value="1"/>
</dbReference>
<evidence type="ECO:0000256" key="8">
    <source>
        <dbReference type="ARBA" id="ARBA00023212"/>
    </source>
</evidence>
<dbReference type="InterPro" id="IPR040734">
    <property type="entry name" value="Zyg-1_PB2"/>
</dbReference>
<feature type="compositionally biased region" description="Low complexity" evidence="10">
    <location>
        <begin position="348"/>
        <end position="361"/>
    </location>
</feature>
<dbReference type="Pfam" id="PF00069">
    <property type="entry name" value="Pkinase"/>
    <property type="match status" value="1"/>
</dbReference>
<dbReference type="InterPro" id="IPR008266">
    <property type="entry name" value="Tyr_kinase_AS"/>
</dbReference>
<evidence type="ECO:0000313" key="13">
    <source>
        <dbReference type="WBParaSite" id="SVE_0457300.1"/>
    </source>
</evidence>
<keyword evidence="8" id="KW-0206">Cytoskeleton</keyword>
<evidence type="ECO:0000259" key="11">
    <source>
        <dbReference type="PROSITE" id="PS50011"/>
    </source>
</evidence>
<keyword evidence="3" id="KW-0723">Serine/threonine-protein kinase</keyword>
<dbReference type="SUPFAM" id="SSF56112">
    <property type="entry name" value="Protein kinase-like (PK-like)"/>
    <property type="match status" value="1"/>
</dbReference>
<dbReference type="PROSITE" id="PS00107">
    <property type="entry name" value="PROTEIN_KINASE_ATP"/>
    <property type="match status" value="1"/>
</dbReference>
<dbReference type="InterPro" id="IPR047108">
    <property type="entry name" value="Plk4-like_POLO_box_2_sf"/>
</dbReference>
<keyword evidence="12" id="KW-1185">Reference proteome</keyword>
<reference evidence="13" key="2">
    <citation type="submission" date="2015-08" db="UniProtKB">
        <authorList>
            <consortium name="WormBaseParasite"/>
        </authorList>
    </citation>
    <scope>IDENTIFICATION</scope>
</reference>
<evidence type="ECO:0000256" key="4">
    <source>
        <dbReference type="ARBA" id="ARBA00022679"/>
    </source>
</evidence>
<evidence type="ECO:0000256" key="3">
    <source>
        <dbReference type="ARBA" id="ARBA00022527"/>
    </source>
</evidence>
<dbReference type="Gene3D" id="1.10.510.10">
    <property type="entry name" value="Transferase(Phosphotransferase) domain 1"/>
    <property type="match status" value="1"/>
</dbReference>
<sequence length="687" mass="77982">MEKSGKLKKDYQIIKEIGRGGFGIVYKAIRNNDKKEVAIKIVDTARVSPVRLSQELKALRSLKSMHIVEFYDDFTEKDSHCIVMEYCIHGSLRQYIKEHGPLSDEVAAFVLRQLVLGVNSIHKANMMHRDLSTGNVLIYEISKDGNLYIKLADFGLATNLNVNKVAATIVGTPGFIAPQVYERSYGPGADVYSLGCILYSMLTGKEPPRQPGEKPDSKDFIGLSDDAVELIQLMMNPDPNLRIPLLNIQRTLFFNRALGIAVSRDGYISRERSIDSGHRSRSKGSSYPYQRSSNDKHRNHYRSQSIGKQKSSNVKSDSAFESNPISHYNDKDLYSHVTRHHERSSRPSKYSVSNSYNKNSNELNDNRKVSAHFNNCSNLSLKTIGSVGSKKDKVYSLEWPLKMYFLGTISSITKSGRFSVTNGTTFTFESIDSKGFMHVIMVVDQERCAEEQLVKLYVLDRTVKFSEQLCISEDILNERHPIVFRNINDLMKSRLANECYTRIYCCSKKFAARAAKIILNSPDGLPRCTVKYMFNGDFRLLFPDGRIAVQKVDSLDISCTDINNRSASLTNEEIDSFKRVRNFCLNYNNLPNSTNLSDKENFILPSDKYKLKYSRGDGKMVGIQTEDSRGVIRLLRESTTQKNGYIFTEKGGYEKRFTYQGQLSAVPNCCKAMLLTFLERKKSQLNN</sequence>
<feature type="region of interest" description="Disordered" evidence="10">
    <location>
        <begin position="273"/>
        <end position="365"/>
    </location>
</feature>
<feature type="domain" description="Protein kinase" evidence="11">
    <location>
        <begin position="11"/>
        <end position="254"/>
    </location>
</feature>
<evidence type="ECO:0000256" key="7">
    <source>
        <dbReference type="ARBA" id="ARBA00022840"/>
    </source>
</evidence>
<dbReference type="GO" id="GO:0004674">
    <property type="term" value="F:protein serine/threonine kinase activity"/>
    <property type="evidence" value="ECO:0007669"/>
    <property type="project" value="UniProtKB-KW"/>
</dbReference>
<dbReference type="GO" id="GO:0005524">
    <property type="term" value="F:ATP binding"/>
    <property type="evidence" value="ECO:0007669"/>
    <property type="project" value="UniProtKB-UniRule"/>
</dbReference>
<dbReference type="AlphaFoldDB" id="A0A0K0F6X7"/>
<feature type="compositionally biased region" description="Polar residues" evidence="10">
    <location>
        <begin position="283"/>
        <end position="292"/>
    </location>
</feature>
<evidence type="ECO:0000256" key="2">
    <source>
        <dbReference type="ARBA" id="ARBA00022490"/>
    </source>
</evidence>
<accession>A0A0K0F6X7</accession>
<comment type="subcellular location">
    <subcellularLocation>
        <location evidence="1">Cytoplasm</location>
        <location evidence="1">Cytoskeleton</location>
        <location evidence="1">Microtubule organizing center</location>
        <location evidence="1">Centrosome</location>
        <location evidence="1">Centriole</location>
    </subcellularLocation>
</comment>
<dbReference type="InterPro" id="IPR011009">
    <property type="entry name" value="Kinase-like_dom_sf"/>
</dbReference>
<dbReference type="Pfam" id="PF18544">
    <property type="entry name" value="Polo_box_3"/>
    <property type="match status" value="1"/>
</dbReference>
<proteinExistence type="predicted"/>
<dbReference type="PANTHER" id="PTHR24345">
    <property type="entry name" value="SERINE/THREONINE-PROTEIN KINASE PLK"/>
    <property type="match status" value="1"/>
</dbReference>
<dbReference type="GO" id="GO:0005814">
    <property type="term" value="C:centriole"/>
    <property type="evidence" value="ECO:0007669"/>
    <property type="project" value="UniProtKB-SubCell"/>
</dbReference>
<dbReference type="STRING" id="75913.A0A0K0F6X7"/>
<dbReference type="InterPro" id="IPR046437">
    <property type="entry name" value="Ser_Thr-PK_POLO_box_1_sf"/>
</dbReference>
<dbReference type="Proteomes" id="UP000035680">
    <property type="component" value="Unassembled WGS sequence"/>
</dbReference>
<dbReference type="WBParaSite" id="SVE_0457300.1">
    <property type="protein sequence ID" value="SVE_0457300.1"/>
    <property type="gene ID" value="SVE_0457300"/>
</dbReference>
<evidence type="ECO:0000256" key="6">
    <source>
        <dbReference type="ARBA" id="ARBA00022777"/>
    </source>
</evidence>
<keyword evidence="5 9" id="KW-0547">Nucleotide-binding</keyword>
<dbReference type="PANTHER" id="PTHR24345:SF91">
    <property type="entry name" value="SERINE_THREONINE-PROTEIN KINASE PLK4"/>
    <property type="match status" value="1"/>
</dbReference>
<dbReference type="PROSITE" id="PS00109">
    <property type="entry name" value="PROTEIN_KINASE_TYR"/>
    <property type="match status" value="1"/>
</dbReference>
<keyword evidence="4" id="KW-0808">Transferase</keyword>
<dbReference type="InterPro" id="IPR000719">
    <property type="entry name" value="Prot_kinase_dom"/>
</dbReference>
<evidence type="ECO:0000256" key="1">
    <source>
        <dbReference type="ARBA" id="ARBA00004114"/>
    </source>
</evidence>
<dbReference type="GO" id="GO:0005634">
    <property type="term" value="C:nucleus"/>
    <property type="evidence" value="ECO:0007669"/>
    <property type="project" value="TreeGrafter"/>
</dbReference>
<dbReference type="Gene3D" id="3.30.1120.130">
    <property type="match status" value="1"/>
</dbReference>
<reference evidence="12" key="1">
    <citation type="submission" date="2014-07" db="EMBL/GenBank/DDBJ databases">
        <authorList>
            <person name="Martin A.A"/>
            <person name="De Silva N."/>
        </authorList>
    </citation>
    <scope>NUCLEOTIDE SEQUENCE</scope>
</reference>
<keyword evidence="2" id="KW-0963">Cytoplasm</keyword>